<evidence type="ECO:0000256" key="1">
    <source>
        <dbReference type="ARBA" id="ARBA00004567"/>
    </source>
</evidence>
<evidence type="ECO:0000256" key="7">
    <source>
        <dbReference type="ARBA" id="ARBA00023242"/>
    </source>
</evidence>
<protein>
    <submittedName>
        <fullName evidence="9">Uncharacterized protein</fullName>
    </submittedName>
</protein>
<dbReference type="PANTHER" id="PTHR13437">
    <property type="entry name" value="NUCLEOPORIN P58/P45 NUCLEOPORIN-LIKE PROTEIN 1"/>
    <property type="match status" value="1"/>
</dbReference>
<comment type="caution">
    <text evidence="9">The sequence shown here is derived from an EMBL/GenBank/DDBJ whole genome shotgun (WGS) entry which is preliminary data.</text>
</comment>
<gene>
    <name evidence="9" type="ORF">PNEJI1_002936</name>
</gene>
<dbReference type="STRING" id="1209962.L0P6S7"/>
<accession>L0P6S7</accession>
<reference evidence="9 10" key="1">
    <citation type="journal article" date="2012" name="MBio">
        <title>De novo assembly of the Pneumocystis jirovecii genome from a single bronchoalveolar lavage fluid specimen from a patient.</title>
        <authorList>
            <person name="Cisse O.H."/>
            <person name="Pagni M."/>
            <person name="Hauser P.M."/>
        </authorList>
    </citation>
    <scope>NUCLEOTIDE SEQUENCE [LARGE SCALE GENOMIC DNA]</scope>
    <source>
        <strain evidence="9 10">SE8</strain>
    </source>
</reference>
<dbReference type="Proteomes" id="UP000010422">
    <property type="component" value="Unassembled WGS sequence"/>
</dbReference>
<dbReference type="FunCoup" id="L0P6S7">
    <property type="interactions" value="62"/>
</dbReference>
<sequence length="327" mass="36106">MFGTSKTFGASNTSSANQQTFSFNQPVQTSVTTGSQPTFSFETQLQQQTNKPPSFSFFGNKAPSDNIQTAGINSLNSQAQPSTSFLFGNTFQKTAPIVGSTGLAQTQKANSGSLSQTNTILQSPQTISRTSRYSDFPKEGKAFLDEMKWIFQYITTQTQISDHLLSRTSYINELIDSVPRDVEEVSKRLDQAATALTSDISQLMSLKTTVEKDYNSAKLSKNAVDSTPMPYIDSSHTKDSILAYFEDTSNEIEKKINNYAKTIDDIGKNLGYLEKDHSEEKGNPEALLNTLKAEYDFFLALSNNAAEVHDKIKQLGTQNLVTNIISR</sequence>
<keyword evidence="6" id="KW-0906">Nuclear pore complex</keyword>
<dbReference type="GO" id="GO:0051028">
    <property type="term" value="P:mRNA transport"/>
    <property type="evidence" value="ECO:0007669"/>
    <property type="project" value="UniProtKB-KW"/>
</dbReference>
<evidence type="ECO:0000313" key="10">
    <source>
        <dbReference type="Proteomes" id="UP000010422"/>
    </source>
</evidence>
<feature type="compositionally biased region" description="Polar residues" evidence="8">
    <location>
        <begin position="41"/>
        <end position="53"/>
    </location>
</feature>
<dbReference type="Gene3D" id="6.10.140.1350">
    <property type="match status" value="1"/>
</dbReference>
<evidence type="ECO:0000256" key="2">
    <source>
        <dbReference type="ARBA" id="ARBA00022448"/>
    </source>
</evidence>
<comment type="subcellular location">
    <subcellularLocation>
        <location evidence="1">Nucleus</location>
        <location evidence="1">Nuclear pore complex</location>
    </subcellularLocation>
</comment>
<keyword evidence="2" id="KW-0813">Transport</keyword>
<keyword evidence="5" id="KW-0811">Translocation</keyword>
<keyword evidence="3" id="KW-0509">mRNA transport</keyword>
<evidence type="ECO:0000256" key="6">
    <source>
        <dbReference type="ARBA" id="ARBA00023132"/>
    </source>
</evidence>
<evidence type="ECO:0000256" key="3">
    <source>
        <dbReference type="ARBA" id="ARBA00022816"/>
    </source>
</evidence>
<dbReference type="EMBL" id="CAKM01000009">
    <property type="protein sequence ID" value="CCJ28121.1"/>
    <property type="molecule type" value="Genomic_DNA"/>
</dbReference>
<name>L0P6S7_PNEJI</name>
<dbReference type="PANTHER" id="PTHR13437:SF2">
    <property type="entry name" value="NUCLEOPORIN P58_P45"/>
    <property type="match status" value="1"/>
</dbReference>
<evidence type="ECO:0000256" key="5">
    <source>
        <dbReference type="ARBA" id="ARBA00023010"/>
    </source>
</evidence>
<dbReference type="AlphaFoldDB" id="L0P6S7"/>
<dbReference type="GO" id="GO:0015031">
    <property type="term" value="P:protein transport"/>
    <property type="evidence" value="ECO:0007669"/>
    <property type="project" value="UniProtKB-KW"/>
</dbReference>
<dbReference type="VEuPathDB" id="FungiDB:PNEJI1_002936"/>
<feature type="region of interest" description="Disordered" evidence="8">
    <location>
        <begin position="41"/>
        <end position="62"/>
    </location>
</feature>
<dbReference type="GO" id="GO:0005643">
    <property type="term" value="C:nuclear pore"/>
    <property type="evidence" value="ECO:0007669"/>
    <property type="project" value="UniProtKB-SubCell"/>
</dbReference>
<evidence type="ECO:0000256" key="4">
    <source>
        <dbReference type="ARBA" id="ARBA00022927"/>
    </source>
</evidence>
<proteinExistence type="predicted"/>
<keyword evidence="7" id="KW-0539">Nucleus</keyword>
<dbReference type="InParanoid" id="L0P6S7"/>
<organism evidence="10">
    <name type="scientific">Pneumocystis jirovecii</name>
    <name type="common">Human pneumocystis pneumonia agent</name>
    <dbReference type="NCBI Taxonomy" id="42068"/>
    <lineage>
        <taxon>Eukaryota</taxon>
        <taxon>Fungi</taxon>
        <taxon>Dikarya</taxon>
        <taxon>Ascomycota</taxon>
        <taxon>Taphrinomycotina</taxon>
        <taxon>Pneumocystomycetes</taxon>
        <taxon>Pneumocystaceae</taxon>
        <taxon>Pneumocystis</taxon>
    </lineage>
</organism>
<dbReference type="GO" id="GO:0008139">
    <property type="term" value="F:nuclear localization sequence binding"/>
    <property type="evidence" value="ECO:0007669"/>
    <property type="project" value="InterPro"/>
</dbReference>
<dbReference type="GO" id="GO:0017056">
    <property type="term" value="F:structural constituent of nuclear pore"/>
    <property type="evidence" value="ECO:0007669"/>
    <property type="project" value="InterPro"/>
</dbReference>
<evidence type="ECO:0000256" key="8">
    <source>
        <dbReference type="SAM" id="MobiDB-lite"/>
    </source>
</evidence>
<evidence type="ECO:0000313" key="9">
    <source>
        <dbReference type="EMBL" id="CCJ28121.1"/>
    </source>
</evidence>
<dbReference type="InterPro" id="IPR024882">
    <property type="entry name" value="NUP58/p45/49"/>
</dbReference>
<keyword evidence="4" id="KW-0653">Protein transport</keyword>